<dbReference type="GeneID" id="33559476"/>
<evidence type="ECO:0000313" key="2">
    <source>
        <dbReference type="EMBL" id="ORX40556.1"/>
    </source>
</evidence>
<evidence type="ECO:0000256" key="1">
    <source>
        <dbReference type="SAM" id="MobiDB-lite"/>
    </source>
</evidence>
<dbReference type="RefSeq" id="XP_021874235.1">
    <property type="nucleotide sequence ID" value="XM_022017667.1"/>
</dbReference>
<feature type="region of interest" description="Disordered" evidence="1">
    <location>
        <begin position="1"/>
        <end position="40"/>
    </location>
</feature>
<feature type="compositionally biased region" description="Basic and acidic residues" evidence="1">
    <location>
        <begin position="206"/>
        <end position="223"/>
    </location>
</feature>
<feature type="compositionally biased region" description="Basic and acidic residues" evidence="1">
    <location>
        <begin position="20"/>
        <end position="40"/>
    </location>
</feature>
<comment type="caution">
    <text evidence="2">The sequence shown here is derived from an EMBL/GenBank/DDBJ whole genome shotgun (WGS) entry which is preliminary data.</text>
</comment>
<dbReference type="EMBL" id="NBSH01000001">
    <property type="protein sequence ID" value="ORX40556.1"/>
    <property type="molecule type" value="Genomic_DNA"/>
</dbReference>
<sequence length="300" mass="32870">MRGGPRSSKISRGVGSKPTDLVDGRERMTDDHLPCHDERVTPPIYPGLSKAYNARHEDSLYNSWANAFHSSDAIHDDTDLNDELRPTPNLYHISDIPLTTCNDYHEAAHPRSHSQTLHNHMYNNAATPVLLHGPVISSSTLSIVSPLSPGSPLSSSLELWKTYTRGLSIAERLESSSDLSMAGRADSAFDPIRPWTDGVPSDLAESDPRDDPVQRFPRYEGEQSRPLSAQLDPSPSPAQSARPHSSPSQRSARKLRKAMIVEGDWDMLREGVWAPAISLPNVAASPMFPDIAVACKSGPE</sequence>
<proteinExistence type="predicted"/>
<dbReference type="Proteomes" id="UP000193218">
    <property type="component" value="Unassembled WGS sequence"/>
</dbReference>
<gene>
    <name evidence="2" type="ORF">BD324DRAFT_647482</name>
</gene>
<dbReference type="InParanoid" id="A0A1Y1USZ6"/>
<organism evidence="2 3">
    <name type="scientific">Kockovaella imperatae</name>
    <dbReference type="NCBI Taxonomy" id="4999"/>
    <lineage>
        <taxon>Eukaryota</taxon>
        <taxon>Fungi</taxon>
        <taxon>Dikarya</taxon>
        <taxon>Basidiomycota</taxon>
        <taxon>Agaricomycotina</taxon>
        <taxon>Tremellomycetes</taxon>
        <taxon>Tremellales</taxon>
        <taxon>Cuniculitremaceae</taxon>
        <taxon>Kockovaella</taxon>
    </lineage>
</organism>
<accession>A0A1Y1USZ6</accession>
<dbReference type="AlphaFoldDB" id="A0A1Y1USZ6"/>
<name>A0A1Y1USZ6_9TREE</name>
<keyword evidence="3" id="KW-1185">Reference proteome</keyword>
<feature type="compositionally biased region" description="Polar residues" evidence="1">
    <location>
        <begin position="225"/>
        <end position="250"/>
    </location>
</feature>
<feature type="region of interest" description="Disordered" evidence="1">
    <location>
        <begin position="190"/>
        <end position="254"/>
    </location>
</feature>
<evidence type="ECO:0000313" key="3">
    <source>
        <dbReference type="Proteomes" id="UP000193218"/>
    </source>
</evidence>
<reference evidence="2 3" key="1">
    <citation type="submission" date="2017-03" db="EMBL/GenBank/DDBJ databases">
        <title>Widespread Adenine N6-methylation of Active Genes in Fungi.</title>
        <authorList>
            <consortium name="DOE Joint Genome Institute"/>
            <person name="Mondo S.J."/>
            <person name="Dannebaum R.O."/>
            <person name="Kuo R.C."/>
            <person name="Louie K.B."/>
            <person name="Bewick A.J."/>
            <person name="Labutti K."/>
            <person name="Haridas S."/>
            <person name="Kuo A."/>
            <person name="Salamov A."/>
            <person name="Ahrendt S.R."/>
            <person name="Lau R."/>
            <person name="Bowen B.P."/>
            <person name="Lipzen A."/>
            <person name="Sullivan W."/>
            <person name="Andreopoulos W.B."/>
            <person name="Clum A."/>
            <person name="Lindquist E."/>
            <person name="Daum C."/>
            <person name="Northen T.R."/>
            <person name="Ramamoorthy G."/>
            <person name="Schmitz R.J."/>
            <person name="Gryganskyi A."/>
            <person name="Culley D."/>
            <person name="Magnuson J."/>
            <person name="James T.Y."/>
            <person name="O'Malley M.A."/>
            <person name="Stajich J.E."/>
            <person name="Spatafora J.W."/>
            <person name="Visel A."/>
            <person name="Grigoriev I.V."/>
        </authorList>
    </citation>
    <scope>NUCLEOTIDE SEQUENCE [LARGE SCALE GENOMIC DNA]</scope>
    <source>
        <strain evidence="2 3">NRRL Y-17943</strain>
    </source>
</reference>
<protein>
    <submittedName>
        <fullName evidence="2">Uncharacterized protein</fullName>
    </submittedName>
</protein>